<dbReference type="PANTHER" id="PTHR32022">
    <property type="entry name" value="D-GLUTAMATE CYCLASE, MITOCHONDRIAL"/>
    <property type="match status" value="1"/>
</dbReference>
<dbReference type="eggNOG" id="COG4336">
    <property type="taxonomic scope" value="Bacteria"/>
</dbReference>
<dbReference type="InterPro" id="IPR009906">
    <property type="entry name" value="D-Glu_cyclase"/>
</dbReference>
<dbReference type="GO" id="GO:0016829">
    <property type="term" value="F:lyase activity"/>
    <property type="evidence" value="ECO:0007669"/>
    <property type="project" value="UniProtKB-KW"/>
</dbReference>
<proteinExistence type="inferred from homology"/>
<dbReference type="InterPro" id="IPR016938">
    <property type="entry name" value="UPF0317"/>
</dbReference>
<dbReference type="Proteomes" id="UP000001383">
    <property type="component" value="Chromosome"/>
</dbReference>
<dbReference type="EMBL" id="AP009484">
    <property type="protein sequence ID" value="BAH18189.1"/>
    <property type="molecule type" value="Genomic_DNA"/>
</dbReference>
<protein>
    <recommendedName>
        <fullName evidence="3">Putative hydro-lyase MCCL_1482</fullName>
        <ecNumber evidence="3">4.2.1.-</ecNumber>
    </recommendedName>
</protein>
<sequence length="281" mass="31625">MQIFYYLYTIIINYKQRGAAMNLQSALPSEIRALIRDNKLIQHTSGLAKGYIQANVVILPERYAYDFLKFCYRNPKSCPLLDVTEVGEFSFPKYGPGADIRTDVGEYYVYRDGVHVETRHDIKDLYREDMVAFIIGCSFTFEHALLDADIPVRHIEEGHNVPMYITNIPTEQSGIFHGPTTVSMRPMTMAQAIRASEITTHFKGAHGAPLHIGDPAAIGIKDINTPDFGEAVEIRDGEVPVFWGCGVTPQSVCLNVKPELMITHAPGYMFITDIKESELLY</sequence>
<evidence type="ECO:0000256" key="1">
    <source>
        <dbReference type="ARBA" id="ARBA00007896"/>
    </source>
</evidence>
<dbReference type="NCBIfam" id="NF003969">
    <property type="entry name" value="PRK05463.1"/>
    <property type="match status" value="1"/>
</dbReference>
<organism evidence="4 5">
    <name type="scientific">Macrococcus caseolyticus (strain JCSC5402)</name>
    <name type="common">Macrococcoides caseolyticum</name>
    <dbReference type="NCBI Taxonomy" id="458233"/>
    <lineage>
        <taxon>Bacteria</taxon>
        <taxon>Bacillati</taxon>
        <taxon>Bacillota</taxon>
        <taxon>Bacilli</taxon>
        <taxon>Bacillales</taxon>
        <taxon>Staphylococcaceae</taxon>
        <taxon>Macrococcoides</taxon>
    </lineage>
</organism>
<dbReference type="InterPro" id="IPR038021">
    <property type="entry name" value="Putative_hydro-lyase"/>
</dbReference>
<gene>
    <name evidence="4" type="ordered locus">MCCL_1482</name>
</gene>
<evidence type="ECO:0000256" key="3">
    <source>
        <dbReference type="HAMAP-Rule" id="MF_01830"/>
    </source>
</evidence>
<dbReference type="PANTHER" id="PTHR32022:SF10">
    <property type="entry name" value="D-GLUTAMATE CYCLASE, MITOCHONDRIAL"/>
    <property type="match status" value="1"/>
</dbReference>
<dbReference type="PIRSF" id="PIRSF029755">
    <property type="entry name" value="UCP029755"/>
    <property type="match status" value="1"/>
</dbReference>
<accession>B9E7M1</accession>
<dbReference type="KEGG" id="mcl:MCCL_1482"/>
<dbReference type="STRING" id="458233.MCCL_1482"/>
<evidence type="ECO:0000313" key="5">
    <source>
        <dbReference type="Proteomes" id="UP000001383"/>
    </source>
</evidence>
<keyword evidence="2 3" id="KW-0456">Lyase</keyword>
<dbReference type="HAMAP" id="MF_01830">
    <property type="entry name" value="Hydro_lyase"/>
    <property type="match status" value="1"/>
</dbReference>
<evidence type="ECO:0000313" key="4">
    <source>
        <dbReference type="EMBL" id="BAH18189.1"/>
    </source>
</evidence>
<dbReference type="SUPFAM" id="SSF160920">
    <property type="entry name" value="PSTPO5379-like"/>
    <property type="match status" value="1"/>
</dbReference>
<dbReference type="AlphaFoldDB" id="B9E7M1"/>
<dbReference type="Gene3D" id="3.40.1640.10">
    <property type="entry name" value="PSTPO5379-like"/>
    <property type="match status" value="1"/>
</dbReference>
<name>B9E7M1_MACCJ</name>
<dbReference type="Gene3D" id="3.30.2040.10">
    <property type="entry name" value="PSTPO5379-like domain"/>
    <property type="match status" value="1"/>
</dbReference>
<dbReference type="FunFam" id="3.30.2040.10:FF:000001">
    <property type="entry name" value="D-glutamate cyclase, mitochondrial"/>
    <property type="match status" value="1"/>
</dbReference>
<reference evidence="4 5" key="1">
    <citation type="journal article" date="2009" name="J. Bacteriol.">
        <title>Complete genome sequence of Macrococcus caseolyticus strain JCSCS5402, reflecting the ancestral genome of the human-pathogenic staphylococci.</title>
        <authorList>
            <person name="Baba T."/>
            <person name="Kuwahara-Arai K."/>
            <person name="Uchiyama I."/>
            <person name="Takeuchi F."/>
            <person name="Ito T."/>
            <person name="Hiramatsu K."/>
        </authorList>
    </citation>
    <scope>NUCLEOTIDE SEQUENCE [LARGE SCALE GENOMIC DNA]</scope>
    <source>
        <strain evidence="4 5">JCSC5402</strain>
    </source>
</reference>
<comment type="similarity">
    <text evidence="1 3">Belongs to the D-glutamate cyclase family.</text>
</comment>
<evidence type="ECO:0000256" key="2">
    <source>
        <dbReference type="ARBA" id="ARBA00023239"/>
    </source>
</evidence>
<dbReference type="EC" id="4.2.1.-" evidence="3"/>
<dbReference type="HOGENOM" id="CLU_059759_0_0_9"/>
<dbReference type="Pfam" id="PF07286">
    <property type="entry name" value="D-Glu_cyclase"/>
    <property type="match status" value="1"/>
</dbReference>